<reference evidence="2" key="1">
    <citation type="journal article" date="2016" name="Ticks Tick Borne Dis.">
        <title>De novo assembly and annotation of the salivary gland transcriptome of Rhipicephalus appendiculatus male and female ticks during blood feeding.</title>
        <authorList>
            <person name="de Castro M.H."/>
            <person name="de Klerk D."/>
            <person name="Pienaar R."/>
            <person name="Latif A.A."/>
            <person name="Rees D.J."/>
            <person name="Mans B.J."/>
        </authorList>
    </citation>
    <scope>NUCLEOTIDE SEQUENCE</scope>
    <source>
        <tissue evidence="2">Salivary glands</tissue>
    </source>
</reference>
<keyword evidence="1" id="KW-0732">Signal</keyword>
<feature type="signal peptide" evidence="1">
    <location>
        <begin position="1"/>
        <end position="23"/>
    </location>
</feature>
<name>A0A131Z8J2_RHIAP</name>
<proteinExistence type="predicted"/>
<sequence length="79" mass="8636">FHRTVGLVACAIFLAVAAEQAYGRGVLPEVDTREAVCLRYCTAECYILCREEGKTPNFCDGECASDCGRICKKVGIYAH</sequence>
<dbReference type="AlphaFoldDB" id="A0A131Z8J2"/>
<evidence type="ECO:0000256" key="1">
    <source>
        <dbReference type="SAM" id="SignalP"/>
    </source>
</evidence>
<feature type="chain" id="PRO_5007287028" evidence="1">
    <location>
        <begin position="24"/>
        <end position="79"/>
    </location>
</feature>
<organism evidence="2">
    <name type="scientific">Rhipicephalus appendiculatus</name>
    <name type="common">Brown ear tick</name>
    <dbReference type="NCBI Taxonomy" id="34631"/>
    <lineage>
        <taxon>Eukaryota</taxon>
        <taxon>Metazoa</taxon>
        <taxon>Ecdysozoa</taxon>
        <taxon>Arthropoda</taxon>
        <taxon>Chelicerata</taxon>
        <taxon>Arachnida</taxon>
        <taxon>Acari</taxon>
        <taxon>Parasitiformes</taxon>
        <taxon>Ixodida</taxon>
        <taxon>Ixodoidea</taxon>
        <taxon>Ixodidae</taxon>
        <taxon>Rhipicephalinae</taxon>
        <taxon>Rhipicephalus</taxon>
        <taxon>Rhipicephalus</taxon>
    </lineage>
</organism>
<evidence type="ECO:0000313" key="2">
    <source>
        <dbReference type="EMBL" id="JAP87673.1"/>
    </source>
</evidence>
<accession>A0A131Z8J2</accession>
<dbReference type="EMBL" id="GEDV01000884">
    <property type="protein sequence ID" value="JAP87673.1"/>
    <property type="molecule type" value="Transcribed_RNA"/>
</dbReference>
<protein>
    <submittedName>
        <fullName evidence="2">Uncharacterized protein</fullName>
    </submittedName>
</protein>
<feature type="non-terminal residue" evidence="2">
    <location>
        <position position="1"/>
    </location>
</feature>